<evidence type="ECO:0000313" key="1">
    <source>
        <dbReference type="EMBL" id="KAJ9586375.1"/>
    </source>
</evidence>
<proteinExistence type="predicted"/>
<accession>A0AAD8EDC7</accession>
<keyword evidence="2" id="KW-1185">Reference proteome</keyword>
<name>A0AAD8EDC7_DIPPU</name>
<reference evidence="1" key="1">
    <citation type="journal article" date="2023" name="IScience">
        <title>Live-bearing cockroach genome reveals convergent evolutionary mechanisms linked to viviparity in insects and beyond.</title>
        <authorList>
            <person name="Fouks B."/>
            <person name="Harrison M.C."/>
            <person name="Mikhailova A.A."/>
            <person name="Marchal E."/>
            <person name="English S."/>
            <person name="Carruthers M."/>
            <person name="Jennings E.C."/>
            <person name="Chiamaka E.L."/>
            <person name="Frigard R.A."/>
            <person name="Pippel M."/>
            <person name="Attardo G.M."/>
            <person name="Benoit J.B."/>
            <person name="Bornberg-Bauer E."/>
            <person name="Tobe S.S."/>
        </authorList>
    </citation>
    <scope>NUCLEOTIDE SEQUENCE</scope>
    <source>
        <strain evidence="1">Stay&amp;Tobe</strain>
    </source>
</reference>
<feature type="non-terminal residue" evidence="1">
    <location>
        <position position="90"/>
    </location>
</feature>
<reference evidence="1" key="2">
    <citation type="submission" date="2023-05" db="EMBL/GenBank/DDBJ databases">
        <authorList>
            <person name="Fouks B."/>
        </authorList>
    </citation>
    <scope>NUCLEOTIDE SEQUENCE</scope>
    <source>
        <strain evidence="1">Stay&amp;Tobe</strain>
        <tissue evidence="1">Testes</tissue>
    </source>
</reference>
<evidence type="ECO:0000313" key="2">
    <source>
        <dbReference type="Proteomes" id="UP001233999"/>
    </source>
</evidence>
<organism evidence="1 2">
    <name type="scientific">Diploptera punctata</name>
    <name type="common">Pacific beetle cockroach</name>
    <dbReference type="NCBI Taxonomy" id="6984"/>
    <lineage>
        <taxon>Eukaryota</taxon>
        <taxon>Metazoa</taxon>
        <taxon>Ecdysozoa</taxon>
        <taxon>Arthropoda</taxon>
        <taxon>Hexapoda</taxon>
        <taxon>Insecta</taxon>
        <taxon>Pterygota</taxon>
        <taxon>Neoptera</taxon>
        <taxon>Polyneoptera</taxon>
        <taxon>Dictyoptera</taxon>
        <taxon>Blattodea</taxon>
        <taxon>Blaberoidea</taxon>
        <taxon>Blaberidae</taxon>
        <taxon>Diplopterinae</taxon>
        <taxon>Diploptera</taxon>
    </lineage>
</organism>
<dbReference type="EMBL" id="JASPKZ010007168">
    <property type="protein sequence ID" value="KAJ9586375.1"/>
    <property type="molecule type" value="Genomic_DNA"/>
</dbReference>
<sequence>KGKLRPYKMLEKTEEYKKAFMKFGNSELFENNVEQQNTFDIIQQYICEVYNVGEIIDVYAARLQLFINTYIMSDVNEAFDRKKLRKFDAS</sequence>
<gene>
    <name evidence="1" type="ORF">L9F63_019980</name>
</gene>
<protein>
    <submittedName>
        <fullName evidence="1">Uncharacterized protein</fullName>
    </submittedName>
</protein>
<dbReference type="AlphaFoldDB" id="A0AAD8EDC7"/>
<feature type="non-terminal residue" evidence="1">
    <location>
        <position position="1"/>
    </location>
</feature>
<dbReference type="Proteomes" id="UP001233999">
    <property type="component" value="Unassembled WGS sequence"/>
</dbReference>
<comment type="caution">
    <text evidence="1">The sequence shown here is derived from an EMBL/GenBank/DDBJ whole genome shotgun (WGS) entry which is preliminary data.</text>
</comment>